<evidence type="ECO:0000256" key="5">
    <source>
        <dbReference type="HAMAP-Rule" id="MF_01107"/>
    </source>
</evidence>
<dbReference type="EMBL" id="CP043498">
    <property type="protein sequence ID" value="QFY62291.1"/>
    <property type="molecule type" value="Genomic_DNA"/>
</dbReference>
<keyword evidence="1 5" id="KW-0055">Arginine biosynthesis</keyword>
<dbReference type="OrthoDB" id="9801834at2"/>
<comment type="subcellular location">
    <subcellularLocation>
        <location evidence="5">Cytoplasm</location>
    </subcellularLocation>
</comment>
<evidence type="ECO:0000256" key="2">
    <source>
        <dbReference type="ARBA" id="ARBA00022576"/>
    </source>
</evidence>
<comment type="catalytic activity">
    <reaction evidence="5">
        <text>N(2)-acetyl-L-ornithine + 2-oxoglutarate = N-acetyl-L-glutamate 5-semialdehyde + L-glutamate</text>
        <dbReference type="Rhea" id="RHEA:18049"/>
        <dbReference type="ChEBI" id="CHEBI:16810"/>
        <dbReference type="ChEBI" id="CHEBI:29123"/>
        <dbReference type="ChEBI" id="CHEBI:29985"/>
        <dbReference type="ChEBI" id="CHEBI:57805"/>
        <dbReference type="EC" id="2.6.1.11"/>
    </reaction>
</comment>
<feature type="binding site" evidence="5">
    <location>
        <position position="130"/>
    </location>
    <ligand>
        <name>pyridoxal 5'-phosphate</name>
        <dbReference type="ChEBI" id="CHEBI:597326"/>
    </ligand>
</feature>
<accession>A0A5Q0CEB5</accession>
<dbReference type="InterPro" id="IPR049704">
    <property type="entry name" value="Aminotrans_3_PPA_site"/>
</dbReference>
<dbReference type="Proteomes" id="UP000326881">
    <property type="component" value="Chromosome"/>
</dbReference>
<dbReference type="Gene3D" id="3.90.1150.10">
    <property type="entry name" value="Aspartate Aminotransferase, domain 1"/>
    <property type="match status" value="1"/>
</dbReference>
<dbReference type="PANTHER" id="PTHR11986">
    <property type="entry name" value="AMINOTRANSFERASE CLASS III"/>
    <property type="match status" value="1"/>
</dbReference>
<dbReference type="InterPro" id="IPR015424">
    <property type="entry name" value="PyrdxlP-dep_Trfase"/>
</dbReference>
<sequence>MAEAALYDTYSRAPLRFERGEGVWLITETGERYLDFGAGVAVTSVGHGHPHVVGALKEQADKVWHLSNVYEIPGQEAFAKRLTNATFADKVFFTNSGAEALECAIKTARRYQFSKGHPERFRIVTFEGAFHGRTLATIAAGGQEKYLEGFGPKTPGFDQVAFGDIEAVRAAVTNETAGILIEPVQGEGGIRPATTEFMKALRQLCDEHGLLLILDEVQSGVGRTGKLFAHEWSGVTPDIMAVAKGIGGGFPLGACLATAEAASGMKAGTHGSTYGGNPLAMAVGNAVLDVVLGEGFLQQVRDVSLVFRQGLASLKDRYPDVIEDVRGEGLMLGVKAAVPSAELLQAMRAAHLLTIPAGDNVIRLLPPLVVTPDEAREGLARLERAAETVRASAKKTA</sequence>
<comment type="cofactor">
    <cofactor evidence="5">
        <name>pyridoxal 5'-phosphate</name>
        <dbReference type="ChEBI" id="CHEBI:597326"/>
    </cofactor>
    <text evidence="5">Binds 1 pyridoxal phosphate per subunit.</text>
</comment>
<evidence type="ECO:0000256" key="4">
    <source>
        <dbReference type="ARBA" id="ARBA00022898"/>
    </source>
</evidence>
<feature type="binding site" evidence="5">
    <location>
        <begin position="97"/>
        <end position="98"/>
    </location>
    <ligand>
        <name>pyridoxal 5'-phosphate</name>
        <dbReference type="ChEBI" id="CHEBI:597326"/>
    </ligand>
</feature>
<feature type="binding site" evidence="5">
    <location>
        <position position="273"/>
    </location>
    <ligand>
        <name>pyridoxal 5'-phosphate</name>
        <dbReference type="ChEBI" id="CHEBI:597326"/>
    </ligand>
</feature>
<comment type="similarity">
    <text evidence="5">Belongs to the class-III pyridoxal-phosphate-dependent aminotransferase family. ArgD subfamily.</text>
</comment>
<dbReference type="InterPro" id="IPR015421">
    <property type="entry name" value="PyrdxlP-dep_Trfase_major"/>
</dbReference>
<gene>
    <name evidence="5" type="primary">argD</name>
    <name evidence="6" type="ORF">FZ934_18975</name>
</gene>
<comment type="pathway">
    <text evidence="5">Amino-acid biosynthesis; L-arginine biosynthesis; N(2)-acetyl-L-ornithine from L-glutamate: step 4/4.</text>
</comment>
<protein>
    <recommendedName>
        <fullName evidence="5">Acetylornithine aminotransferase</fullName>
        <shortName evidence="5">ACOAT</shortName>
        <ecNumber evidence="5">2.6.1.11</ecNumber>
    </recommendedName>
</protein>
<keyword evidence="5" id="KW-0963">Cytoplasm</keyword>
<dbReference type="EC" id="2.6.1.11" evidence="5"/>
<dbReference type="Pfam" id="PF00202">
    <property type="entry name" value="Aminotran_3"/>
    <property type="match status" value="1"/>
</dbReference>
<dbReference type="GO" id="GO:0003992">
    <property type="term" value="F:N2-acetyl-L-ornithine:2-oxoglutarate 5-aminotransferase activity"/>
    <property type="evidence" value="ECO:0007669"/>
    <property type="project" value="UniProtKB-UniRule"/>
</dbReference>
<dbReference type="CDD" id="cd00610">
    <property type="entry name" value="OAT_like"/>
    <property type="match status" value="1"/>
</dbReference>
<dbReference type="PROSITE" id="PS00600">
    <property type="entry name" value="AA_TRANSFER_CLASS_3"/>
    <property type="match status" value="1"/>
</dbReference>
<keyword evidence="3 5" id="KW-0808">Transferase</keyword>
<feature type="modified residue" description="N6-(pyridoxal phosphate)lysine" evidence="5">
    <location>
        <position position="244"/>
    </location>
</feature>
<dbReference type="GO" id="GO:0042802">
    <property type="term" value="F:identical protein binding"/>
    <property type="evidence" value="ECO:0007669"/>
    <property type="project" value="TreeGrafter"/>
</dbReference>
<dbReference type="SUPFAM" id="SSF53383">
    <property type="entry name" value="PLP-dependent transferases"/>
    <property type="match status" value="1"/>
</dbReference>
<comment type="subunit">
    <text evidence="5">Homodimer.</text>
</comment>
<dbReference type="InterPro" id="IPR050103">
    <property type="entry name" value="Class-III_PLP-dep_AT"/>
</dbReference>
<dbReference type="InterPro" id="IPR005814">
    <property type="entry name" value="Aminotrans_3"/>
</dbReference>
<dbReference type="GO" id="GO:0005737">
    <property type="term" value="C:cytoplasm"/>
    <property type="evidence" value="ECO:0007669"/>
    <property type="project" value="UniProtKB-SubCell"/>
</dbReference>
<dbReference type="UniPathway" id="UPA00068">
    <property type="reaction ID" value="UER00109"/>
</dbReference>
<reference evidence="6 7" key="1">
    <citation type="submission" date="2019-08" db="EMBL/GenBank/DDBJ databases">
        <title>Prosopis cineraria nodule microbiome.</title>
        <authorList>
            <person name="Ali R."/>
            <person name="Chaluvadi S.R."/>
            <person name="Wang X."/>
        </authorList>
    </citation>
    <scope>NUCLEOTIDE SEQUENCE [LARGE SCALE GENOMIC DNA]</scope>
    <source>
        <strain evidence="6 7">BG7</strain>
    </source>
</reference>
<proteinExistence type="inferred from homology"/>
<dbReference type="PANTHER" id="PTHR11986:SF113">
    <property type="entry name" value="SUCCINYLORNITHINE TRANSAMINASE"/>
    <property type="match status" value="1"/>
</dbReference>
<evidence type="ECO:0000256" key="3">
    <source>
        <dbReference type="ARBA" id="ARBA00022679"/>
    </source>
</evidence>
<feature type="binding site" evidence="5">
    <location>
        <position position="272"/>
    </location>
    <ligand>
        <name>N(2)-acetyl-L-ornithine</name>
        <dbReference type="ChEBI" id="CHEBI:57805"/>
    </ligand>
</feature>
<feature type="binding site" evidence="5">
    <location>
        <begin position="215"/>
        <end position="218"/>
    </location>
    <ligand>
        <name>pyridoxal 5'-phosphate</name>
        <dbReference type="ChEBI" id="CHEBI:597326"/>
    </ligand>
</feature>
<evidence type="ECO:0000256" key="1">
    <source>
        <dbReference type="ARBA" id="ARBA00022571"/>
    </source>
</evidence>
<dbReference type="PIRSF" id="PIRSF000521">
    <property type="entry name" value="Transaminase_4ab_Lys_Orn"/>
    <property type="match status" value="1"/>
</dbReference>
<keyword evidence="2 5" id="KW-0032">Aminotransferase</keyword>
<comment type="miscellaneous">
    <text evidence="5">May also have succinyldiaminopimelate aminotransferase activity, thus carrying out the corresponding step in lysine biosynthesis.</text>
</comment>
<dbReference type="NCBIfam" id="NF002325">
    <property type="entry name" value="PRK01278.1"/>
    <property type="match status" value="1"/>
</dbReference>
<dbReference type="HAMAP" id="MF_01107">
    <property type="entry name" value="ArgD_aminotrans_3"/>
    <property type="match status" value="1"/>
</dbReference>
<dbReference type="InterPro" id="IPR015422">
    <property type="entry name" value="PyrdxlP-dep_Trfase_small"/>
</dbReference>
<feature type="binding site" evidence="5">
    <location>
        <position position="133"/>
    </location>
    <ligand>
        <name>N(2)-acetyl-L-ornithine</name>
        <dbReference type="ChEBI" id="CHEBI:57805"/>
    </ligand>
</feature>
<keyword evidence="7" id="KW-1185">Reference proteome</keyword>
<evidence type="ECO:0000313" key="6">
    <source>
        <dbReference type="EMBL" id="QFY62291.1"/>
    </source>
</evidence>
<organism evidence="6 7">
    <name type="scientific">Rhizobium grahamii</name>
    <dbReference type="NCBI Taxonomy" id="1120045"/>
    <lineage>
        <taxon>Bacteria</taxon>
        <taxon>Pseudomonadati</taxon>
        <taxon>Pseudomonadota</taxon>
        <taxon>Alphaproteobacteria</taxon>
        <taxon>Hyphomicrobiales</taxon>
        <taxon>Rhizobiaceae</taxon>
        <taxon>Rhizobium/Agrobacterium group</taxon>
        <taxon>Rhizobium</taxon>
    </lineage>
</organism>
<evidence type="ECO:0000313" key="7">
    <source>
        <dbReference type="Proteomes" id="UP000326881"/>
    </source>
</evidence>
<dbReference type="InterPro" id="IPR004636">
    <property type="entry name" value="AcOrn/SuccOrn_fam"/>
</dbReference>
<name>A0A5Q0CEB5_9HYPH</name>
<keyword evidence="4 5" id="KW-0663">Pyridoxal phosphate</keyword>
<dbReference type="KEGG" id="rgr:FZ934_18975"/>
<dbReference type="GO" id="GO:0006526">
    <property type="term" value="P:L-arginine biosynthetic process"/>
    <property type="evidence" value="ECO:0007669"/>
    <property type="project" value="UniProtKB-UniRule"/>
</dbReference>
<dbReference type="AlphaFoldDB" id="A0A5Q0CEB5"/>
<dbReference type="GO" id="GO:0030170">
    <property type="term" value="F:pyridoxal phosphate binding"/>
    <property type="evidence" value="ECO:0007669"/>
    <property type="project" value="InterPro"/>
</dbReference>
<dbReference type="Gene3D" id="3.40.640.10">
    <property type="entry name" value="Type I PLP-dependent aspartate aminotransferase-like (Major domain)"/>
    <property type="match status" value="1"/>
</dbReference>
<dbReference type="FunFam" id="3.40.640.10:FF:000004">
    <property type="entry name" value="Acetylornithine aminotransferase"/>
    <property type="match status" value="1"/>
</dbReference>
<keyword evidence="5" id="KW-0028">Amino-acid biosynthesis</keyword>
<dbReference type="RefSeq" id="WP_153272311.1">
    <property type="nucleotide sequence ID" value="NZ_CP043498.1"/>
</dbReference>
<dbReference type="NCBIfam" id="TIGR00707">
    <property type="entry name" value="argD"/>
    <property type="match status" value="1"/>
</dbReference>